<name>A0A6V8PB07_9ACTN</name>
<evidence type="ECO:0000256" key="3">
    <source>
        <dbReference type="ARBA" id="ARBA00020675"/>
    </source>
</evidence>
<accession>A0A6V8PB07</accession>
<dbReference type="InterPro" id="IPR015760">
    <property type="entry name" value="TIF_IF2"/>
</dbReference>
<dbReference type="NCBIfam" id="TIGR00231">
    <property type="entry name" value="small_GTP"/>
    <property type="match status" value="1"/>
</dbReference>
<dbReference type="InterPro" id="IPR036925">
    <property type="entry name" value="TIF_IF2_dom3_sf"/>
</dbReference>
<dbReference type="Pfam" id="PF00009">
    <property type="entry name" value="GTP_EFTU"/>
    <property type="match status" value="1"/>
</dbReference>
<dbReference type="EMBL" id="BLRZ01000028">
    <property type="protein sequence ID" value="GFP29865.1"/>
    <property type="molecule type" value="Genomic_DNA"/>
</dbReference>
<dbReference type="InterPro" id="IPR000795">
    <property type="entry name" value="T_Tr_GTP-bd_dom"/>
</dbReference>
<comment type="caution">
    <text evidence="14">The sequence shown here is derived from an EMBL/GenBank/DDBJ whole genome shotgun (WGS) entry which is preliminary data.</text>
</comment>
<comment type="subcellular location">
    <subcellularLocation>
        <location evidence="1 10">Cytoplasm</location>
    </subcellularLocation>
</comment>
<comment type="function">
    <text evidence="9 10 11">One of the essential components for the initiation of protein synthesis. Protects formylmethionyl-tRNA from spontaneous hydrolysis and promotes its binding to the 30S ribosomal subunits. Also involved in the hydrolysis of GTP during the formation of the 70S ribosomal complex.</text>
</comment>
<keyword evidence="8 10" id="KW-0342">GTP-binding</keyword>
<dbReference type="InterPro" id="IPR053905">
    <property type="entry name" value="EF-G-like_DII"/>
</dbReference>
<protein>
    <recommendedName>
        <fullName evidence="3 10">Translation initiation factor IF-2</fullName>
    </recommendedName>
</protein>
<feature type="region of interest" description="G-domain" evidence="10">
    <location>
        <begin position="166"/>
        <end position="314"/>
    </location>
</feature>
<keyword evidence="15" id="KW-1185">Reference proteome</keyword>
<dbReference type="InterPro" id="IPR009000">
    <property type="entry name" value="Transl_B-barrel_sf"/>
</dbReference>
<feature type="binding site" evidence="10">
    <location>
        <begin position="172"/>
        <end position="179"/>
    </location>
    <ligand>
        <name>GTP</name>
        <dbReference type="ChEBI" id="CHEBI:37565"/>
    </ligand>
</feature>
<feature type="domain" description="Tr-type G" evidence="13">
    <location>
        <begin position="163"/>
        <end position="332"/>
    </location>
</feature>
<dbReference type="GO" id="GO:0003924">
    <property type="term" value="F:GTPase activity"/>
    <property type="evidence" value="ECO:0007669"/>
    <property type="project" value="UniProtKB-UniRule"/>
</dbReference>
<dbReference type="CDD" id="cd03692">
    <property type="entry name" value="mtIF2_IVc"/>
    <property type="match status" value="1"/>
</dbReference>
<dbReference type="SUPFAM" id="SSF52156">
    <property type="entry name" value="Initiation factor IF2/eIF5b, domain 3"/>
    <property type="match status" value="1"/>
</dbReference>
<keyword evidence="6 10" id="KW-0547">Nucleotide-binding</keyword>
<keyword evidence="5 10" id="KW-0396">Initiation factor</keyword>
<evidence type="ECO:0000256" key="9">
    <source>
        <dbReference type="ARBA" id="ARBA00025162"/>
    </source>
</evidence>
<evidence type="ECO:0000256" key="2">
    <source>
        <dbReference type="ARBA" id="ARBA00007733"/>
    </source>
</evidence>
<dbReference type="InterPro" id="IPR005225">
    <property type="entry name" value="Small_GTP-bd"/>
</dbReference>
<dbReference type="PRINTS" id="PR00449">
    <property type="entry name" value="RASTRNSFRMNG"/>
</dbReference>
<dbReference type="Gene3D" id="3.40.50.300">
    <property type="entry name" value="P-loop containing nucleotide triphosphate hydrolases"/>
    <property type="match status" value="1"/>
</dbReference>
<dbReference type="PANTHER" id="PTHR43381">
    <property type="entry name" value="TRANSLATION INITIATION FACTOR IF-2-RELATED"/>
    <property type="match status" value="1"/>
</dbReference>
<feature type="binding site" evidence="10">
    <location>
        <begin position="218"/>
        <end position="222"/>
    </location>
    <ligand>
        <name>GTP</name>
        <dbReference type="ChEBI" id="CHEBI:37565"/>
    </ligand>
</feature>
<keyword evidence="4 10" id="KW-0963">Cytoplasm</keyword>
<dbReference type="InterPro" id="IPR027417">
    <property type="entry name" value="P-loop_NTPase"/>
</dbReference>
<dbReference type="Pfam" id="PF11987">
    <property type="entry name" value="IF-2"/>
    <property type="match status" value="1"/>
</dbReference>
<evidence type="ECO:0000256" key="12">
    <source>
        <dbReference type="SAM" id="MobiDB-lite"/>
    </source>
</evidence>
<dbReference type="InterPro" id="IPR006847">
    <property type="entry name" value="IF2_N"/>
</dbReference>
<sequence length="661" mass="72528">MDNVRIFELAKKLNITSQKLISLLEEMGISVRSHMSSLDSKVAEEICRKVKPKAQEKATIPRSQEKAQSRTSEVTLAETGRKKPVQVSPGISLKEFADLIKKPPSTLIKILLGYGEMLAINAPLSEEMLALLAEELGLEVEVKTVEESLLEEGEGGTPELLESRPPVVTVMGHVDHGKTTLLDAIRHTDVVKTEAGGITQHIGAYQISYRDRKITFIDTPGHEAFTSMRARGAMVTDIAVIVVAADDGVKPQTVEAINHARAANVPMLVAINKIDLPNANPEKVRKELSELGLVPEEWGGETIFVEISAKNKTNLDDLLEMILLVADMQELKANPHTRGNGVVIESRLDKGRGPVATVLIKKGTLKTGDIIVAGDVHGRARALFNDRGKRVKQATPSQPVEVVGLSAVPSAGEEFLVVDEEKTAHQITAERIARQRARIAGPVRRLTLDDLARRIEEDKIVELRVIIKGDVHGSIEALREALEKPEEEGVKMRIIHSGVGAISESDVMLASASDAIIIGFNVRPSSAAKKMAEQEGVDIRLYRVIYKAIEDISSAMRGLLEPEYEEVDKGSAEVREIFRIPKVGVVAGCYVVEGEVRRNQNVRAIRDGVIVHDGKVSSVRRFKEDVRSVSAGFECGIMIENFQEINKGDILEFYTRETKAR</sequence>
<dbReference type="Pfam" id="PF22042">
    <property type="entry name" value="EF-G_D2"/>
    <property type="match status" value="1"/>
</dbReference>
<comment type="similarity">
    <text evidence="2 10 11">Belongs to the TRAFAC class translation factor GTPase superfamily. Classic translation factor GTPase family. IF-2 subfamily.</text>
</comment>
<dbReference type="AlphaFoldDB" id="A0A6V8PB07"/>
<evidence type="ECO:0000256" key="7">
    <source>
        <dbReference type="ARBA" id="ARBA00022917"/>
    </source>
</evidence>
<dbReference type="FunFam" id="3.40.50.300:FF:000019">
    <property type="entry name" value="Translation initiation factor IF-2"/>
    <property type="match status" value="1"/>
</dbReference>
<dbReference type="FunFam" id="2.40.30.10:FF:000007">
    <property type="entry name" value="Translation initiation factor IF-2"/>
    <property type="match status" value="1"/>
</dbReference>
<dbReference type="Gene3D" id="3.40.50.10050">
    <property type="entry name" value="Translation initiation factor IF- 2, domain 3"/>
    <property type="match status" value="1"/>
</dbReference>
<dbReference type="Pfam" id="PF04760">
    <property type="entry name" value="IF2_N"/>
    <property type="match status" value="2"/>
</dbReference>
<evidence type="ECO:0000313" key="15">
    <source>
        <dbReference type="Proteomes" id="UP000588083"/>
    </source>
</evidence>
<dbReference type="Gene3D" id="2.40.30.10">
    <property type="entry name" value="Translation factors"/>
    <property type="match status" value="2"/>
</dbReference>
<proteinExistence type="inferred from homology"/>
<reference evidence="14 15" key="1">
    <citation type="journal article" date="2020" name="Front. Microbiol.">
        <title>Single-cell genomics of novel Actinobacteria with the Wood-Ljungdahl pathway discovered in a serpentinizing system.</title>
        <authorList>
            <person name="Merino N."/>
            <person name="Kawai M."/>
            <person name="Boyd E.S."/>
            <person name="Colman D.R."/>
            <person name="McGlynn S.E."/>
            <person name="Nealson K.H."/>
            <person name="Kurokawa K."/>
            <person name="Hongoh Y."/>
        </authorList>
    </citation>
    <scope>NUCLEOTIDE SEQUENCE [LARGE SCALE GENOMIC DNA]</scope>
    <source>
        <strain evidence="14 15">S34</strain>
    </source>
</reference>
<evidence type="ECO:0000256" key="1">
    <source>
        <dbReference type="ARBA" id="ARBA00004496"/>
    </source>
</evidence>
<dbReference type="HAMAP" id="MF_00100_B">
    <property type="entry name" value="IF_2_B"/>
    <property type="match status" value="1"/>
</dbReference>
<evidence type="ECO:0000313" key="14">
    <source>
        <dbReference type="EMBL" id="GFP29865.1"/>
    </source>
</evidence>
<evidence type="ECO:0000256" key="11">
    <source>
        <dbReference type="RuleBase" id="RU000644"/>
    </source>
</evidence>
<evidence type="ECO:0000256" key="6">
    <source>
        <dbReference type="ARBA" id="ARBA00022741"/>
    </source>
</evidence>
<dbReference type="InterPro" id="IPR000178">
    <property type="entry name" value="TF_IF2_bacterial-like"/>
</dbReference>
<dbReference type="CDD" id="cd03702">
    <property type="entry name" value="IF2_mtIF2_II"/>
    <property type="match status" value="1"/>
</dbReference>
<dbReference type="InterPro" id="IPR004161">
    <property type="entry name" value="EFTu-like_2"/>
</dbReference>
<dbReference type="InterPro" id="IPR044145">
    <property type="entry name" value="IF2_II"/>
</dbReference>
<dbReference type="FunFam" id="3.40.50.10050:FF:000001">
    <property type="entry name" value="Translation initiation factor IF-2"/>
    <property type="match status" value="1"/>
</dbReference>
<dbReference type="InterPro" id="IPR023115">
    <property type="entry name" value="TIF_IF2_dom3"/>
</dbReference>
<evidence type="ECO:0000259" key="13">
    <source>
        <dbReference type="PROSITE" id="PS51722"/>
    </source>
</evidence>
<dbReference type="PROSITE" id="PS51722">
    <property type="entry name" value="G_TR_2"/>
    <property type="match status" value="1"/>
</dbReference>
<dbReference type="NCBIfam" id="TIGR00487">
    <property type="entry name" value="IF-2"/>
    <property type="match status" value="1"/>
</dbReference>
<evidence type="ECO:0000256" key="10">
    <source>
        <dbReference type="HAMAP-Rule" id="MF_00100"/>
    </source>
</evidence>
<dbReference type="SUPFAM" id="SSF52540">
    <property type="entry name" value="P-loop containing nucleoside triphosphate hydrolases"/>
    <property type="match status" value="1"/>
</dbReference>
<dbReference type="Proteomes" id="UP000588083">
    <property type="component" value="Unassembled WGS sequence"/>
</dbReference>
<feature type="binding site" evidence="10">
    <location>
        <begin position="272"/>
        <end position="275"/>
    </location>
    <ligand>
        <name>GTP</name>
        <dbReference type="ChEBI" id="CHEBI:37565"/>
    </ligand>
</feature>
<evidence type="ECO:0000256" key="5">
    <source>
        <dbReference type="ARBA" id="ARBA00022540"/>
    </source>
</evidence>
<evidence type="ECO:0000256" key="8">
    <source>
        <dbReference type="ARBA" id="ARBA00023134"/>
    </source>
</evidence>
<dbReference type="FunFam" id="2.40.30.10:FF:000008">
    <property type="entry name" value="Translation initiation factor IF-2"/>
    <property type="match status" value="1"/>
</dbReference>
<gene>
    <name evidence="10" type="primary">infB</name>
    <name evidence="14" type="ORF">HKBW3S34_00785</name>
</gene>
<dbReference type="GO" id="GO:0003743">
    <property type="term" value="F:translation initiation factor activity"/>
    <property type="evidence" value="ECO:0007669"/>
    <property type="project" value="UniProtKB-UniRule"/>
</dbReference>
<keyword evidence="7 10" id="KW-0648">Protein biosynthesis</keyword>
<dbReference type="Gene3D" id="1.10.10.2480">
    <property type="match status" value="1"/>
</dbReference>
<dbReference type="SUPFAM" id="SSF50447">
    <property type="entry name" value="Translation proteins"/>
    <property type="match status" value="2"/>
</dbReference>
<dbReference type="Pfam" id="PF03144">
    <property type="entry name" value="GTP_EFTU_D2"/>
    <property type="match status" value="1"/>
</dbReference>
<organism evidence="14 15">
    <name type="scientific">Candidatus Hakubella thermalkaliphila</name>
    <dbReference type="NCBI Taxonomy" id="2754717"/>
    <lineage>
        <taxon>Bacteria</taxon>
        <taxon>Bacillati</taxon>
        <taxon>Actinomycetota</taxon>
        <taxon>Actinomycetota incertae sedis</taxon>
        <taxon>Candidatus Hakubellales</taxon>
        <taxon>Candidatus Hakubellaceae</taxon>
        <taxon>Candidatus Hakubella</taxon>
    </lineage>
</organism>
<dbReference type="RefSeq" id="WP_176237934.1">
    <property type="nucleotide sequence ID" value="NZ_BLRZ01000028.1"/>
</dbReference>
<dbReference type="GO" id="GO:0005525">
    <property type="term" value="F:GTP binding"/>
    <property type="evidence" value="ECO:0007669"/>
    <property type="project" value="UniProtKB-KW"/>
</dbReference>
<evidence type="ECO:0000256" key="4">
    <source>
        <dbReference type="ARBA" id="ARBA00022490"/>
    </source>
</evidence>
<dbReference type="GO" id="GO:0005829">
    <property type="term" value="C:cytosol"/>
    <property type="evidence" value="ECO:0007669"/>
    <property type="project" value="TreeGrafter"/>
</dbReference>
<dbReference type="PANTHER" id="PTHR43381:SF5">
    <property type="entry name" value="TR-TYPE G DOMAIN-CONTAINING PROTEIN"/>
    <property type="match status" value="1"/>
</dbReference>
<dbReference type="CDD" id="cd01887">
    <property type="entry name" value="IF2_eIF5B"/>
    <property type="match status" value="1"/>
</dbReference>
<feature type="region of interest" description="Disordered" evidence="12">
    <location>
        <begin position="53"/>
        <end position="81"/>
    </location>
</feature>